<dbReference type="EMBL" id="KZ679678">
    <property type="protein sequence ID" value="PTB56256.1"/>
    <property type="molecule type" value="Genomic_DNA"/>
</dbReference>
<gene>
    <name evidence="1" type="ORF">M431DRAFT_3454</name>
</gene>
<organism evidence="1 2">
    <name type="scientific">Trichoderma harzianum CBS 226.95</name>
    <dbReference type="NCBI Taxonomy" id="983964"/>
    <lineage>
        <taxon>Eukaryota</taxon>
        <taxon>Fungi</taxon>
        <taxon>Dikarya</taxon>
        <taxon>Ascomycota</taxon>
        <taxon>Pezizomycotina</taxon>
        <taxon>Sordariomycetes</taxon>
        <taxon>Hypocreomycetidae</taxon>
        <taxon>Hypocreales</taxon>
        <taxon>Hypocreaceae</taxon>
        <taxon>Trichoderma</taxon>
    </lineage>
</organism>
<dbReference type="Proteomes" id="UP000241690">
    <property type="component" value="Unassembled WGS sequence"/>
</dbReference>
<evidence type="ECO:0000313" key="1">
    <source>
        <dbReference type="EMBL" id="PTB56256.1"/>
    </source>
</evidence>
<sequence length="109" mass="11128">MAQGPPPAQKGGVEACSTTRTTRAQCAHAVQPVHGASMVPCLAPLSTIGGLWPAGPILTLDDCSLVDRPFSVRELQFCGRKGGMGTAAAGTPRALHCNTQHSTAYVGSA</sequence>
<proteinExistence type="predicted"/>
<name>A0A2T4AGR6_TRIHA</name>
<accession>A0A2T4AGR6</accession>
<reference evidence="1 2" key="1">
    <citation type="submission" date="2016-07" db="EMBL/GenBank/DDBJ databases">
        <title>Multiple horizontal gene transfer events from other fungi enriched the ability of initially mycotrophic Trichoderma (Ascomycota) to feed on dead plant biomass.</title>
        <authorList>
            <consortium name="DOE Joint Genome Institute"/>
            <person name="Aerts A."/>
            <person name="Atanasova L."/>
            <person name="Chenthamara K."/>
            <person name="Zhang J."/>
            <person name="Grujic M."/>
            <person name="Henrissat B."/>
            <person name="Kuo A."/>
            <person name="Salamov A."/>
            <person name="Lipzen A."/>
            <person name="Labutti K."/>
            <person name="Barry K."/>
            <person name="Miao Y."/>
            <person name="Rahimi M.J."/>
            <person name="Shen Q."/>
            <person name="Grigoriev I.V."/>
            <person name="Kubicek C.P."/>
            <person name="Druzhinina I.S."/>
        </authorList>
    </citation>
    <scope>NUCLEOTIDE SEQUENCE [LARGE SCALE GENOMIC DNA]</scope>
    <source>
        <strain evidence="1 2">CBS 226.95</strain>
    </source>
</reference>
<evidence type="ECO:0000313" key="2">
    <source>
        <dbReference type="Proteomes" id="UP000241690"/>
    </source>
</evidence>
<keyword evidence="2" id="KW-1185">Reference proteome</keyword>
<dbReference type="GeneID" id="36623008"/>
<dbReference type="RefSeq" id="XP_024775933.1">
    <property type="nucleotide sequence ID" value="XM_024914443.1"/>
</dbReference>
<protein>
    <submittedName>
        <fullName evidence="1">Uncharacterized protein</fullName>
    </submittedName>
</protein>
<dbReference type="AlphaFoldDB" id="A0A2T4AGR6"/>